<sequence length="543" mass="64381">MSCSKIFSGDLPELTYEIMKYFQNDFSTLHSCVLVNRLWCRLAIPLLWENPFSIPTKNYKFIEIYLHNLNDDLKTKLSMYNIDDNLFHSNTFFNYPSFIKYLNILKVITSILNWLEDVFRTSKPYNRYSLLQGSIFSFKRLICTSLFKLFIENEVKLYTLDIDISTISNYDPYYYDYFVLILQNPNFIHNIKNLNLYVGSSSTFLYNNYSSKYVSIKCHILQVISVHQNLKKILLNNKSFLSYQSLLLSKGYNCSNTLNTIIFYYIDFKSINNLNKIFEHLNVLESIHIVYCSSLNNKFIQQIINLTKPFKLKTLFINEISQIESLKLLFQKSGSYLENFGYRFMYNYNISLKQQLLELPIKYCKNIKFLDCNGFENQIIYLIFNSIENIKHNLNYLSIATNTSYQSYNNIEHISSIILQNLGQALPPILEYLSLTLCIKSSDFEVFLKNSQDTFIKKLLIMNIIQQDSILPLIKEYIMKKKRVRYLALIDSSFYINLGYDNRDLKDLFLSKDEVKEFSLYNIKVKSYYNELIDMYCFIKEID</sequence>
<reference evidence="1 2" key="1">
    <citation type="submission" date="2017-10" db="EMBL/GenBank/DDBJ databases">
        <title>Extensive intraspecific genome diversity in a model arbuscular mycorrhizal fungus.</title>
        <authorList>
            <person name="Chen E.C.H."/>
            <person name="Morin E."/>
            <person name="Baudet D."/>
            <person name="Noel J."/>
            <person name="Ndikumana S."/>
            <person name="Charron P."/>
            <person name="St-Onge C."/>
            <person name="Giorgi J."/>
            <person name="Grigoriev I.V."/>
            <person name="Roux C."/>
            <person name="Martin F.M."/>
            <person name="Corradi N."/>
        </authorList>
    </citation>
    <scope>NUCLEOTIDE SEQUENCE [LARGE SCALE GENOMIC DNA]</scope>
    <source>
        <strain evidence="1 2">A1</strain>
    </source>
</reference>
<evidence type="ECO:0008006" key="3">
    <source>
        <dbReference type="Google" id="ProtNLM"/>
    </source>
</evidence>
<dbReference type="VEuPathDB" id="FungiDB:RhiirFUN_010245"/>
<organism evidence="1 2">
    <name type="scientific">Rhizophagus irregularis</name>
    <dbReference type="NCBI Taxonomy" id="588596"/>
    <lineage>
        <taxon>Eukaryota</taxon>
        <taxon>Fungi</taxon>
        <taxon>Fungi incertae sedis</taxon>
        <taxon>Mucoromycota</taxon>
        <taxon>Glomeromycotina</taxon>
        <taxon>Glomeromycetes</taxon>
        <taxon>Glomerales</taxon>
        <taxon>Glomeraceae</taxon>
        <taxon>Rhizophagus</taxon>
    </lineage>
</organism>
<evidence type="ECO:0000313" key="1">
    <source>
        <dbReference type="EMBL" id="PKC60447.1"/>
    </source>
</evidence>
<comment type="caution">
    <text evidence="1">The sequence shown here is derived from an EMBL/GenBank/DDBJ whole genome shotgun (WGS) entry which is preliminary data.</text>
</comment>
<dbReference type="VEuPathDB" id="FungiDB:FUN_014082"/>
<dbReference type="Proteomes" id="UP000232688">
    <property type="component" value="Unassembled WGS sequence"/>
</dbReference>
<protein>
    <recommendedName>
        <fullName evidence="3">F-box domain-containing protein</fullName>
    </recommendedName>
</protein>
<dbReference type="EMBL" id="LLXH01001145">
    <property type="protein sequence ID" value="PKC60447.1"/>
    <property type="molecule type" value="Genomic_DNA"/>
</dbReference>
<name>A0A2N0RAW7_9GLOM</name>
<accession>A0A2N0RAW7</accession>
<dbReference type="VEuPathDB" id="FungiDB:RhiirA1_468016"/>
<dbReference type="AlphaFoldDB" id="A0A2N0RAW7"/>
<evidence type="ECO:0000313" key="2">
    <source>
        <dbReference type="Proteomes" id="UP000232688"/>
    </source>
</evidence>
<reference evidence="1 2" key="2">
    <citation type="submission" date="2017-10" db="EMBL/GenBank/DDBJ databases">
        <title>Genome analyses suggest a sexual origin of heterokaryosis in a supposedly ancient asexual fungus.</title>
        <authorList>
            <person name="Corradi N."/>
            <person name="Sedzielewska K."/>
            <person name="Noel J."/>
            <person name="Charron P."/>
            <person name="Farinelli L."/>
            <person name="Marton T."/>
            <person name="Kruger M."/>
            <person name="Pelin A."/>
            <person name="Brachmann A."/>
            <person name="Corradi N."/>
        </authorList>
    </citation>
    <scope>NUCLEOTIDE SEQUENCE [LARGE SCALE GENOMIC DNA]</scope>
    <source>
        <strain evidence="1 2">A1</strain>
    </source>
</reference>
<dbReference type="OrthoDB" id="2318089at2759"/>
<gene>
    <name evidence="1" type="ORF">RhiirA1_468016</name>
</gene>
<proteinExistence type="predicted"/>